<comment type="subunit">
    <text evidence="8 9">F-type ATPases have 2 components, CF(1) - the catalytic core - and CF(0) - the membrane proton channel. CF(1) has five subunits: alpha(3), beta(3), gamma(1), delta(1), epsilon(1). CF(0) has three main subunits: a, b and c.</text>
</comment>
<dbReference type="InterPro" id="IPR001469">
    <property type="entry name" value="ATP_synth_F1_dsu/esu"/>
</dbReference>
<dbReference type="PANTHER" id="PTHR13822:SF10">
    <property type="entry name" value="ATP SYNTHASE EPSILON CHAIN, CHLOROPLASTIC"/>
    <property type="match status" value="1"/>
</dbReference>
<evidence type="ECO:0000259" key="11">
    <source>
        <dbReference type="Pfam" id="PF02823"/>
    </source>
</evidence>
<evidence type="ECO:0000256" key="2">
    <source>
        <dbReference type="ARBA" id="ARBA00005712"/>
    </source>
</evidence>
<keyword evidence="3 8" id="KW-0813">Transport</keyword>
<evidence type="ECO:0000259" key="10">
    <source>
        <dbReference type="Pfam" id="PF00401"/>
    </source>
</evidence>
<dbReference type="Pfam" id="PF02823">
    <property type="entry name" value="ATP-synt_DE_N"/>
    <property type="match status" value="1"/>
</dbReference>
<dbReference type="Gene3D" id="1.10.287.540">
    <property type="entry name" value="Helix hairpin bin"/>
    <property type="match status" value="1"/>
</dbReference>
<evidence type="ECO:0000256" key="8">
    <source>
        <dbReference type="HAMAP-Rule" id="MF_00530"/>
    </source>
</evidence>
<comment type="subcellular location">
    <subcellularLocation>
        <location evidence="8">Cellular thylakoid membrane</location>
        <topology evidence="8">Peripheral membrane protein</topology>
    </subcellularLocation>
    <subcellularLocation>
        <location evidence="1">Endomembrane system</location>
        <topology evidence="1">Peripheral membrane protein</topology>
    </subcellularLocation>
</comment>
<gene>
    <name evidence="8" type="primary">atpC</name>
    <name evidence="12" type="ORF">IQ215_05960</name>
</gene>
<proteinExistence type="inferred from homology"/>
<comment type="function">
    <text evidence="8">Produces ATP from ADP in the presence of a proton gradient across the membrane.</text>
</comment>
<comment type="similarity">
    <text evidence="2 8 9">Belongs to the ATPase epsilon chain family.</text>
</comment>
<dbReference type="InterPro" id="IPR020547">
    <property type="entry name" value="ATP_synth_F1_esu_C"/>
</dbReference>
<dbReference type="Gene3D" id="2.60.15.10">
    <property type="entry name" value="F0F1 ATP synthase delta/epsilon subunit, N-terminal"/>
    <property type="match status" value="1"/>
</dbReference>
<reference evidence="12 13" key="1">
    <citation type="submission" date="2020-10" db="EMBL/GenBank/DDBJ databases">
        <authorList>
            <person name="Castelo-Branco R."/>
            <person name="Eusebio N."/>
            <person name="Adriana R."/>
            <person name="Vieira A."/>
            <person name="Brugerolle De Fraissinette N."/>
            <person name="Rezende De Castro R."/>
            <person name="Schneider M.P."/>
            <person name="Vasconcelos V."/>
            <person name="Leao P.N."/>
        </authorList>
    </citation>
    <scope>NUCLEOTIDE SEQUENCE [LARGE SCALE GENOMIC DNA]</scope>
    <source>
        <strain evidence="12 13">LEGE 03274</strain>
    </source>
</reference>
<evidence type="ECO:0000313" key="13">
    <source>
        <dbReference type="Proteomes" id="UP000654604"/>
    </source>
</evidence>
<keyword evidence="8" id="KW-0375">Hydrogen ion transport</keyword>
<keyword evidence="5 8" id="KW-0472">Membrane</keyword>
<dbReference type="HAMAP" id="MF_00530">
    <property type="entry name" value="ATP_synth_epsil_bac"/>
    <property type="match status" value="1"/>
</dbReference>
<keyword evidence="13" id="KW-1185">Reference proteome</keyword>
<keyword evidence="4 8" id="KW-0406">Ion transport</keyword>
<evidence type="ECO:0000256" key="1">
    <source>
        <dbReference type="ARBA" id="ARBA00004184"/>
    </source>
</evidence>
<feature type="domain" description="ATP synthase F1 complex delta/epsilon subunit N-terminal" evidence="11">
    <location>
        <begin position="3"/>
        <end position="81"/>
    </location>
</feature>
<evidence type="ECO:0000256" key="6">
    <source>
        <dbReference type="ARBA" id="ARBA00023196"/>
    </source>
</evidence>
<evidence type="ECO:0000256" key="7">
    <source>
        <dbReference type="ARBA" id="ARBA00023310"/>
    </source>
</evidence>
<dbReference type="Proteomes" id="UP000654604">
    <property type="component" value="Unassembled WGS sequence"/>
</dbReference>
<evidence type="ECO:0000313" key="12">
    <source>
        <dbReference type="EMBL" id="MBE9222238.1"/>
    </source>
</evidence>
<evidence type="ECO:0000256" key="9">
    <source>
        <dbReference type="RuleBase" id="RU003656"/>
    </source>
</evidence>
<feature type="domain" description="ATP synthase epsilon subunit C-terminal" evidence="10">
    <location>
        <begin position="85"/>
        <end position="132"/>
    </location>
</feature>
<dbReference type="CDD" id="cd12152">
    <property type="entry name" value="F1-ATPase_delta"/>
    <property type="match status" value="1"/>
</dbReference>
<dbReference type="PANTHER" id="PTHR13822">
    <property type="entry name" value="ATP SYNTHASE DELTA/EPSILON CHAIN"/>
    <property type="match status" value="1"/>
</dbReference>
<organism evidence="12 13">
    <name type="scientific">Cyanobacterium stanieri LEGE 03274</name>
    <dbReference type="NCBI Taxonomy" id="1828756"/>
    <lineage>
        <taxon>Bacteria</taxon>
        <taxon>Bacillati</taxon>
        <taxon>Cyanobacteriota</taxon>
        <taxon>Cyanophyceae</taxon>
        <taxon>Oscillatoriophycideae</taxon>
        <taxon>Chroococcales</taxon>
        <taxon>Geminocystaceae</taxon>
        <taxon>Cyanobacterium</taxon>
    </lineage>
</organism>
<evidence type="ECO:0000256" key="4">
    <source>
        <dbReference type="ARBA" id="ARBA00023065"/>
    </source>
</evidence>
<sequence length="134" mass="14501">MTLTVRVITPDKTVWDQDAQEVILPSGSGQLGILTDHAPLLTNLDIGVLRVRTEKDWKSIAVMGGFAEVENNEVKVLVNGAELGESIDKETAKADLETAENELKSANSGGDRLAQIKANSNYKKARARLQATNN</sequence>
<evidence type="ECO:0000256" key="3">
    <source>
        <dbReference type="ARBA" id="ARBA00022448"/>
    </source>
</evidence>
<dbReference type="InterPro" id="IPR036771">
    <property type="entry name" value="ATPsynth_dsu/esu_N"/>
</dbReference>
<dbReference type="SUPFAM" id="SSF51344">
    <property type="entry name" value="Epsilon subunit of F1F0-ATP synthase N-terminal domain"/>
    <property type="match status" value="1"/>
</dbReference>
<dbReference type="NCBIfam" id="TIGR01216">
    <property type="entry name" value="ATP_synt_epsi"/>
    <property type="match status" value="1"/>
</dbReference>
<name>A0ABR9V2W8_9CHRO</name>
<evidence type="ECO:0000256" key="5">
    <source>
        <dbReference type="ARBA" id="ARBA00023136"/>
    </source>
</evidence>
<dbReference type="Pfam" id="PF00401">
    <property type="entry name" value="ATP-synt_DE"/>
    <property type="match status" value="1"/>
</dbReference>
<dbReference type="EMBL" id="JADEWC010000009">
    <property type="protein sequence ID" value="MBE9222238.1"/>
    <property type="molecule type" value="Genomic_DNA"/>
</dbReference>
<keyword evidence="7 8" id="KW-0066">ATP synthesis</keyword>
<protein>
    <recommendedName>
        <fullName evidence="8">ATP synthase epsilon chain</fullName>
    </recommendedName>
    <alternativeName>
        <fullName evidence="8">ATP synthase F1 sector epsilon subunit</fullName>
    </alternativeName>
    <alternativeName>
        <fullName evidence="8">F-ATPase epsilon subunit</fullName>
    </alternativeName>
</protein>
<accession>A0ABR9V2W8</accession>
<comment type="caution">
    <text evidence="12">The sequence shown here is derived from an EMBL/GenBank/DDBJ whole genome shotgun (WGS) entry which is preliminary data.</text>
</comment>
<keyword evidence="8" id="KW-0793">Thylakoid</keyword>
<keyword evidence="6 8" id="KW-0139">CF(1)</keyword>
<dbReference type="RefSeq" id="WP_193800396.1">
    <property type="nucleotide sequence ID" value="NZ_JADEWC010000009.1"/>
</dbReference>
<dbReference type="InterPro" id="IPR020546">
    <property type="entry name" value="ATP_synth_F1_dsu/esu_N"/>
</dbReference>